<keyword evidence="1" id="KW-1133">Transmembrane helix</keyword>
<evidence type="ECO:0000313" key="2">
    <source>
        <dbReference type="EMBL" id="MBD2773874.1"/>
    </source>
</evidence>
<gene>
    <name evidence="2" type="ORF">ICL16_17790</name>
</gene>
<proteinExistence type="predicted"/>
<feature type="transmembrane region" description="Helical" evidence="1">
    <location>
        <begin position="49"/>
        <end position="72"/>
    </location>
</feature>
<dbReference type="AlphaFoldDB" id="A0A8J6XE90"/>
<feature type="transmembrane region" description="Helical" evidence="1">
    <location>
        <begin position="177"/>
        <end position="196"/>
    </location>
</feature>
<organism evidence="2 3">
    <name type="scientific">Iningainema tapete BLCC-T55</name>
    <dbReference type="NCBI Taxonomy" id="2748662"/>
    <lineage>
        <taxon>Bacteria</taxon>
        <taxon>Bacillati</taxon>
        <taxon>Cyanobacteriota</taxon>
        <taxon>Cyanophyceae</taxon>
        <taxon>Nostocales</taxon>
        <taxon>Scytonemataceae</taxon>
        <taxon>Iningainema tapete</taxon>
    </lineage>
</organism>
<feature type="transmembrane region" description="Helical" evidence="1">
    <location>
        <begin position="115"/>
        <end position="132"/>
    </location>
</feature>
<evidence type="ECO:0000256" key="1">
    <source>
        <dbReference type="SAM" id="Phobius"/>
    </source>
</evidence>
<keyword evidence="3" id="KW-1185">Reference proteome</keyword>
<reference evidence="2" key="1">
    <citation type="submission" date="2020-09" db="EMBL/GenBank/DDBJ databases">
        <title>Iningainema tapete sp. nov. (Scytonemataceae, Cyanobacteria) from greenhouses in central Florida (USA) produces two types of nodularin with biosynthetic potential for microcystin-LR and anabaenopeptins.</title>
        <authorList>
            <person name="Berthold D.E."/>
            <person name="Lefler F.W."/>
            <person name="Huang I.-S."/>
            <person name="Abdulla H."/>
            <person name="Zimba P.V."/>
            <person name="Laughinghouse H.D. IV."/>
        </authorList>
    </citation>
    <scope>NUCLEOTIDE SEQUENCE</scope>
    <source>
        <strain evidence="2">BLCCT55</strain>
    </source>
</reference>
<comment type="caution">
    <text evidence="2">The sequence shown here is derived from an EMBL/GenBank/DDBJ whole genome shotgun (WGS) entry which is preliminary data.</text>
</comment>
<name>A0A8J6XE90_9CYAN</name>
<dbReference type="RefSeq" id="WP_190830179.1">
    <property type="nucleotide sequence ID" value="NZ_CAWPPI010000061.1"/>
</dbReference>
<feature type="transmembrane region" description="Helical" evidence="1">
    <location>
        <begin position="84"/>
        <end position="109"/>
    </location>
</feature>
<accession>A0A8J6XE90</accession>
<protein>
    <recommendedName>
        <fullName evidence="4">DUF998 domain-containing protein</fullName>
    </recommendedName>
</protein>
<dbReference type="Proteomes" id="UP000629098">
    <property type="component" value="Unassembled WGS sequence"/>
</dbReference>
<feature type="transmembrane region" description="Helical" evidence="1">
    <location>
        <begin position="139"/>
        <end position="157"/>
    </location>
</feature>
<keyword evidence="1" id="KW-0812">Transmembrane</keyword>
<evidence type="ECO:0000313" key="3">
    <source>
        <dbReference type="Proteomes" id="UP000629098"/>
    </source>
</evidence>
<keyword evidence="1" id="KW-0472">Membrane</keyword>
<evidence type="ECO:0008006" key="4">
    <source>
        <dbReference type="Google" id="ProtNLM"/>
    </source>
</evidence>
<dbReference type="EMBL" id="JACXAE010000061">
    <property type="protein sequence ID" value="MBD2773874.1"/>
    <property type="molecule type" value="Genomic_DNA"/>
</dbReference>
<sequence length="200" mass="22583">MTTYRSIFLFNILCLLFVVALIVYAKKFEPSVAGLFLPPRSPQYPTAGLLTHTFQLLCCIPALVCAFSYALLKKIKPQNPNNKFILFSTLLTTGFLINEIYRIHIIFLYFGVDKLVTILVYATLALSYGIAFRQRIKSTPYLILLIGISLLFIAITVDSMHLKGNVTPSLLEGIPKLFSGLNVALYFWCVCYREVIQALK</sequence>